<name>A0A917E9C0_9HYPH</name>
<evidence type="ECO:0000313" key="2">
    <source>
        <dbReference type="Proteomes" id="UP000644699"/>
    </source>
</evidence>
<accession>A0A917E9C0</accession>
<proteinExistence type="predicted"/>
<comment type="caution">
    <text evidence="1">The sequence shown here is derived from an EMBL/GenBank/DDBJ whole genome shotgun (WGS) entry which is preliminary data.</text>
</comment>
<dbReference type="RefSeq" id="WP_188911614.1">
    <property type="nucleotide sequence ID" value="NZ_BMIQ01000007.1"/>
</dbReference>
<sequence>MTDKRTDGFDPVHAEMHGYARKDWDEVSDNPEWTEEDFAKAKPFAEVFPGLAESLRRDRDHPARQEKRQEVRLRLDADVVAKFKATGKGWQSRINEVLKNAKL</sequence>
<evidence type="ECO:0008006" key="3">
    <source>
        <dbReference type="Google" id="ProtNLM"/>
    </source>
</evidence>
<dbReference type="Proteomes" id="UP000644699">
    <property type="component" value="Unassembled WGS sequence"/>
</dbReference>
<evidence type="ECO:0000313" key="1">
    <source>
        <dbReference type="EMBL" id="GGE16964.1"/>
    </source>
</evidence>
<protein>
    <recommendedName>
        <fullName evidence="3">BrnA antitoxin of type II toxin-antitoxin system</fullName>
    </recommendedName>
</protein>
<organism evidence="1 2">
    <name type="scientific">Aureimonas endophytica</name>
    <dbReference type="NCBI Taxonomy" id="2027858"/>
    <lineage>
        <taxon>Bacteria</taxon>
        <taxon>Pseudomonadati</taxon>
        <taxon>Pseudomonadota</taxon>
        <taxon>Alphaproteobacteria</taxon>
        <taxon>Hyphomicrobiales</taxon>
        <taxon>Aurantimonadaceae</taxon>
        <taxon>Aureimonas</taxon>
    </lineage>
</organism>
<reference evidence="1" key="2">
    <citation type="submission" date="2020-09" db="EMBL/GenBank/DDBJ databases">
        <authorList>
            <person name="Sun Q."/>
            <person name="Zhou Y."/>
        </authorList>
    </citation>
    <scope>NUCLEOTIDE SEQUENCE</scope>
    <source>
        <strain evidence="1">CGMCC 1.15367</strain>
    </source>
</reference>
<dbReference type="Pfam" id="PF14384">
    <property type="entry name" value="BrnA_antitoxin"/>
    <property type="match status" value="1"/>
</dbReference>
<keyword evidence="2" id="KW-1185">Reference proteome</keyword>
<gene>
    <name evidence="1" type="ORF">GCM10011390_40080</name>
</gene>
<dbReference type="InterPro" id="IPR025528">
    <property type="entry name" value="BrnA_antitoxin"/>
</dbReference>
<dbReference type="EMBL" id="BMIQ01000007">
    <property type="protein sequence ID" value="GGE16964.1"/>
    <property type="molecule type" value="Genomic_DNA"/>
</dbReference>
<reference evidence="1" key="1">
    <citation type="journal article" date="2014" name="Int. J. Syst. Evol. Microbiol.">
        <title>Complete genome sequence of Corynebacterium casei LMG S-19264T (=DSM 44701T), isolated from a smear-ripened cheese.</title>
        <authorList>
            <consortium name="US DOE Joint Genome Institute (JGI-PGF)"/>
            <person name="Walter F."/>
            <person name="Albersmeier A."/>
            <person name="Kalinowski J."/>
            <person name="Ruckert C."/>
        </authorList>
    </citation>
    <scope>NUCLEOTIDE SEQUENCE</scope>
    <source>
        <strain evidence="1">CGMCC 1.15367</strain>
    </source>
</reference>
<dbReference type="AlphaFoldDB" id="A0A917E9C0"/>